<dbReference type="Pfam" id="PF03932">
    <property type="entry name" value="CutC"/>
    <property type="match status" value="1"/>
</dbReference>
<dbReference type="GO" id="GO:0005507">
    <property type="term" value="F:copper ion binding"/>
    <property type="evidence" value="ECO:0007669"/>
    <property type="project" value="TreeGrafter"/>
</dbReference>
<dbReference type="SUPFAM" id="SSF110395">
    <property type="entry name" value="CutC-like"/>
    <property type="match status" value="1"/>
</dbReference>
<protein>
    <recommendedName>
        <fullName evidence="2">Copper homeostasis protein cutC homolog</fullName>
    </recommendedName>
</protein>
<dbReference type="Gene3D" id="3.20.20.380">
    <property type="entry name" value="Copper homeostasis (CutC) domain"/>
    <property type="match status" value="1"/>
</dbReference>
<dbReference type="InterPro" id="IPR036822">
    <property type="entry name" value="CutC-like_dom_sf"/>
</dbReference>
<dbReference type="Proteomes" id="UP000277212">
    <property type="component" value="Unassembled WGS sequence"/>
</dbReference>
<dbReference type="OrthoDB" id="7392499at2759"/>
<dbReference type="PANTHER" id="PTHR12598:SF0">
    <property type="entry name" value="COPPER HOMEOSTASIS PROTEIN CUTC HOMOLOG"/>
    <property type="match status" value="1"/>
</dbReference>
<gene>
    <name evidence="3" type="ORF">CDV36_013043</name>
</gene>
<evidence type="ECO:0000256" key="1">
    <source>
        <dbReference type="ARBA" id="ARBA00007768"/>
    </source>
</evidence>
<dbReference type="AlphaFoldDB" id="A0A3M2RQ28"/>
<dbReference type="PANTHER" id="PTHR12598">
    <property type="entry name" value="COPPER HOMEOSTASIS PROTEIN CUTC"/>
    <property type="match status" value="1"/>
</dbReference>
<evidence type="ECO:0000313" key="3">
    <source>
        <dbReference type="EMBL" id="RMJ07357.1"/>
    </source>
</evidence>
<dbReference type="STRING" id="2010991.A0A3M2RQ28"/>
<name>A0A3M2RQ28_9HYPO</name>
<proteinExistence type="inferred from homology"/>
<evidence type="ECO:0000313" key="4">
    <source>
        <dbReference type="Proteomes" id="UP000277212"/>
    </source>
</evidence>
<organism evidence="3 4">
    <name type="scientific">Fusarium kuroshium</name>
    <dbReference type="NCBI Taxonomy" id="2010991"/>
    <lineage>
        <taxon>Eukaryota</taxon>
        <taxon>Fungi</taxon>
        <taxon>Dikarya</taxon>
        <taxon>Ascomycota</taxon>
        <taxon>Pezizomycotina</taxon>
        <taxon>Sordariomycetes</taxon>
        <taxon>Hypocreomycetidae</taxon>
        <taxon>Hypocreales</taxon>
        <taxon>Nectriaceae</taxon>
        <taxon>Fusarium</taxon>
        <taxon>Fusarium solani species complex</taxon>
    </lineage>
</organism>
<keyword evidence="4" id="KW-1185">Reference proteome</keyword>
<sequence length="279" mass="30845">MAPPSNDKFPKPIPLEVSVYGTVNGIQASKYGAKRLLLNHKGSQPDGGLTPTVQELRGLKGNVFIPINCTIRPRAAPKPGQGEQQDYIYSNQEITQMADAILELKQAGVMNPLRGDSFVFGCLRRSDSRSVQDRNKIVINRSQCHHLIEVAKPFGCTFNRAFDYFFETGDTGDWKDALRQLSILGFKGVMTGGGPGYFNTHVDRLISMPDHLHEMQLVIAGGVSCPAIKYLRQETHNVNVHCIWLNAECLRPEDHNDPETSDVNGVMGLVDKLGLDAED</sequence>
<dbReference type="InterPro" id="IPR005627">
    <property type="entry name" value="CutC-like"/>
</dbReference>
<reference evidence="3 4" key="1">
    <citation type="submission" date="2017-06" db="EMBL/GenBank/DDBJ databases">
        <title>Comparative genomic analysis of Ambrosia Fusariam Clade fungi.</title>
        <authorList>
            <person name="Stajich J.E."/>
            <person name="Carrillo J."/>
            <person name="Kijimoto T."/>
            <person name="Eskalen A."/>
            <person name="O'Donnell K."/>
            <person name="Kasson M."/>
        </authorList>
    </citation>
    <scope>NUCLEOTIDE SEQUENCE [LARGE SCALE GENOMIC DNA]</scope>
    <source>
        <strain evidence="3">UCR3666</strain>
    </source>
</reference>
<dbReference type="EMBL" id="NKUJ01000346">
    <property type="protein sequence ID" value="RMJ07357.1"/>
    <property type="molecule type" value="Genomic_DNA"/>
</dbReference>
<accession>A0A3M2RQ28</accession>
<evidence type="ECO:0000256" key="2">
    <source>
        <dbReference type="ARBA" id="ARBA00019014"/>
    </source>
</evidence>
<comment type="similarity">
    <text evidence="1">Belongs to the CutC family.</text>
</comment>
<comment type="caution">
    <text evidence="3">The sequence shown here is derived from an EMBL/GenBank/DDBJ whole genome shotgun (WGS) entry which is preliminary data.</text>
</comment>